<organism evidence="7 8">
    <name type="scientific">Armadillidium nasatum</name>
    <dbReference type="NCBI Taxonomy" id="96803"/>
    <lineage>
        <taxon>Eukaryota</taxon>
        <taxon>Metazoa</taxon>
        <taxon>Ecdysozoa</taxon>
        <taxon>Arthropoda</taxon>
        <taxon>Crustacea</taxon>
        <taxon>Multicrustacea</taxon>
        <taxon>Malacostraca</taxon>
        <taxon>Eumalacostraca</taxon>
        <taxon>Peracarida</taxon>
        <taxon>Isopoda</taxon>
        <taxon>Oniscidea</taxon>
        <taxon>Crinocheta</taxon>
        <taxon>Armadillidiidae</taxon>
        <taxon>Armadillidium</taxon>
    </lineage>
</organism>
<evidence type="ECO:0000256" key="3">
    <source>
        <dbReference type="ARBA" id="ARBA00023239"/>
    </source>
</evidence>
<dbReference type="GO" id="GO:0019752">
    <property type="term" value="P:carboxylic acid metabolic process"/>
    <property type="evidence" value="ECO:0007669"/>
    <property type="project" value="InterPro"/>
</dbReference>
<dbReference type="EMBL" id="SEYY01014323">
    <property type="protein sequence ID" value="KAB7500337.1"/>
    <property type="molecule type" value="Genomic_DNA"/>
</dbReference>
<feature type="compositionally biased region" description="Low complexity" evidence="5">
    <location>
        <begin position="732"/>
        <end position="742"/>
    </location>
</feature>
<dbReference type="InterPro" id="IPR015421">
    <property type="entry name" value="PyrdxlP-dep_Trfase_major"/>
</dbReference>
<dbReference type="InterPro" id="IPR015424">
    <property type="entry name" value="PyrdxlP-dep_Trfase"/>
</dbReference>
<name>A0A5N5T2H0_9CRUS</name>
<feature type="compositionally biased region" description="Basic and acidic residues" evidence="5">
    <location>
        <begin position="16"/>
        <end position="26"/>
    </location>
</feature>
<dbReference type="GO" id="GO:0030170">
    <property type="term" value="F:pyridoxal phosphate binding"/>
    <property type="evidence" value="ECO:0007669"/>
    <property type="project" value="InterPro"/>
</dbReference>
<dbReference type="GO" id="GO:0016830">
    <property type="term" value="F:carbon-carbon lyase activity"/>
    <property type="evidence" value="ECO:0007669"/>
    <property type="project" value="InterPro"/>
</dbReference>
<comment type="cofactor">
    <cofactor evidence="1">
        <name>pyridoxal 5'-phosphate</name>
        <dbReference type="ChEBI" id="CHEBI:597326"/>
    </cofactor>
</comment>
<dbReference type="Pfam" id="PF00282">
    <property type="entry name" value="Pyridoxal_deC"/>
    <property type="match status" value="1"/>
</dbReference>
<dbReference type="Gene3D" id="3.40.640.10">
    <property type="entry name" value="Type I PLP-dependent aspartate aminotransferase-like (Major domain)"/>
    <property type="match status" value="1"/>
</dbReference>
<dbReference type="PANTHER" id="PTHR42735:SF1">
    <property type="entry name" value="PYRIDOXAL-DEPENDENT DECARBOXYLASE DOMAIN-CONTAINING PROTEIN 1-RELATED"/>
    <property type="match status" value="1"/>
</dbReference>
<keyword evidence="8" id="KW-1185">Reference proteome</keyword>
<dbReference type="PANTHER" id="PTHR42735">
    <property type="match status" value="1"/>
</dbReference>
<evidence type="ECO:0000313" key="7">
    <source>
        <dbReference type="EMBL" id="KAB7500337.1"/>
    </source>
</evidence>
<gene>
    <name evidence="7" type="primary">pdxdc1</name>
    <name evidence="7" type="ORF">Anas_04304</name>
</gene>
<evidence type="ECO:0000256" key="5">
    <source>
        <dbReference type="SAM" id="MobiDB-lite"/>
    </source>
</evidence>
<dbReference type="OrthoDB" id="2161780at2759"/>
<protein>
    <recommendedName>
        <fullName evidence="4">Pyridoxal-dependent decarboxylase domain-containing protein 1</fullName>
    </recommendedName>
</protein>
<feature type="region of interest" description="Disordered" evidence="5">
    <location>
        <begin position="663"/>
        <end position="750"/>
    </location>
</feature>
<dbReference type="Proteomes" id="UP000326759">
    <property type="component" value="Unassembled WGS sequence"/>
</dbReference>
<dbReference type="SUPFAM" id="SSF53383">
    <property type="entry name" value="PLP-dependent transferases"/>
    <property type="match status" value="1"/>
</dbReference>
<sequence length="750" mass="82183">MEEAKAPSDSTSQNKGENDKIDEIGKPADQVLLGKEFGENSKENSMDEIEQDEEDDEDVFATLAGFAADILTSIGTPAEPLEIEQRQPRPLSPNGHDLSYNIRLLQDLITYDAEEPEVSYRPEPLDTEGQIAAISHLLAAVVTTLEPRHLRRLASRMVSDTSLWISRLFRYFDSTAFLHEDGREGIVRVARMVLHHRYPKYATEGYEAVYARPPVIYTSTAVRPGLPQHIASQFGLGINCVRVVPCNTVIGSPVAMDTASLDRMMAEDVTAHRKPLLVIANAGGGVVGGVDNLSRIQELCCKYEAWIHVEGHALAALTLPNAPNLPAKVGDSMTLPLSTWLGIPSLPYVTLYRDYETAAVHTAGLTSLSLQVRLAALPLWMTLQTLGHNGVVSRFQHAFELSQHLQKHLAAMDHIRLLQLLDIACGTIVFQYVEDQTNPLGQVVRRDVGSIPLELIPMESTGLEILNATVAQRKTFSELVESASNLQLAEIPMWAGLGGVRYIPEIYASQENLPQAARIEINRLNEHLVSQLRNTDSAFSLGEGNDHMNCVRFGMVTSETDISELLALVISTGKDIETSSKFLSQMTEVVKKGIETATADLQRENDERLWQEGILRHVPLVSSVYNWLSPPPPPGIKGRTLDLTAGVLESTENIYRYHMQVRHGQTSNRTEAKLPPTPSVVTPVTPTPSTPTHSRSSSASTHSKQIDTKGEGHGGDIASSPKEEIKVNGTTPFSPSSSVPVPAKNELLSS</sequence>
<dbReference type="AlphaFoldDB" id="A0A5N5T2H0"/>
<evidence type="ECO:0000259" key="6">
    <source>
        <dbReference type="Pfam" id="PF22937"/>
    </source>
</evidence>
<evidence type="ECO:0000256" key="1">
    <source>
        <dbReference type="ARBA" id="ARBA00001933"/>
    </source>
</evidence>
<dbReference type="InterPro" id="IPR055102">
    <property type="entry name" value="PDXDC1-like_3rd"/>
</dbReference>
<keyword evidence="2" id="KW-0663">Pyridoxal phosphate</keyword>
<feature type="region of interest" description="Disordered" evidence="5">
    <location>
        <begin position="1"/>
        <end position="53"/>
    </location>
</feature>
<proteinExistence type="predicted"/>
<feature type="compositionally biased region" description="Low complexity" evidence="5">
    <location>
        <begin position="690"/>
        <end position="701"/>
    </location>
</feature>
<reference evidence="7 8" key="1">
    <citation type="journal article" date="2019" name="PLoS Biol.">
        <title>Sex chromosomes control vertical transmission of feminizing Wolbachia symbionts in an isopod.</title>
        <authorList>
            <person name="Becking T."/>
            <person name="Chebbi M.A."/>
            <person name="Giraud I."/>
            <person name="Moumen B."/>
            <person name="Laverre T."/>
            <person name="Caubet Y."/>
            <person name="Peccoud J."/>
            <person name="Gilbert C."/>
            <person name="Cordaux R."/>
        </authorList>
    </citation>
    <scope>NUCLEOTIDE SEQUENCE [LARGE SCALE GENOMIC DNA]</scope>
    <source>
        <strain evidence="7">ANa2</strain>
        <tissue evidence="7">Whole body excluding digestive tract and cuticle</tissue>
    </source>
</reference>
<dbReference type="InterPro" id="IPR050477">
    <property type="entry name" value="GrpII_AminoAcid_Decarb"/>
</dbReference>
<evidence type="ECO:0000256" key="2">
    <source>
        <dbReference type="ARBA" id="ARBA00022898"/>
    </source>
</evidence>
<evidence type="ECO:0000256" key="4">
    <source>
        <dbReference type="ARBA" id="ARBA00047190"/>
    </source>
</evidence>
<feature type="compositionally biased region" description="Basic and acidic residues" evidence="5">
    <location>
        <begin position="36"/>
        <end position="45"/>
    </location>
</feature>
<dbReference type="Pfam" id="PF22937">
    <property type="entry name" value="PDXDC1-like_cen2"/>
    <property type="match status" value="1"/>
</dbReference>
<feature type="compositionally biased region" description="Basic and acidic residues" evidence="5">
    <location>
        <begin position="704"/>
        <end position="714"/>
    </location>
</feature>
<evidence type="ECO:0000313" key="8">
    <source>
        <dbReference type="Proteomes" id="UP000326759"/>
    </source>
</evidence>
<accession>A0A5N5T2H0</accession>
<feature type="domain" description="PDXDC1-like third" evidence="6">
    <location>
        <begin position="476"/>
        <end position="581"/>
    </location>
</feature>
<comment type="caution">
    <text evidence="7">The sequence shown here is derived from an EMBL/GenBank/DDBJ whole genome shotgun (WGS) entry which is preliminary data.</text>
</comment>
<keyword evidence="3" id="KW-0456">Lyase</keyword>
<dbReference type="InterPro" id="IPR002129">
    <property type="entry name" value="PyrdxlP-dep_de-COase"/>
</dbReference>